<name>A0ABS9UEM1_9BACL</name>
<dbReference type="Proteomes" id="UP001316087">
    <property type="component" value="Unassembled WGS sequence"/>
</dbReference>
<protein>
    <submittedName>
        <fullName evidence="1">DUF2252 domain-containing protein</fullName>
    </submittedName>
</protein>
<dbReference type="InterPro" id="IPR018721">
    <property type="entry name" value="DUF2252"/>
</dbReference>
<dbReference type="RefSeq" id="WP_241369644.1">
    <property type="nucleotide sequence ID" value="NZ_JAKZFC010000004.1"/>
</dbReference>
<organism evidence="1 2">
    <name type="scientific">Solibacillus palustris</name>
    <dbReference type="NCBI Taxonomy" id="2908203"/>
    <lineage>
        <taxon>Bacteria</taxon>
        <taxon>Bacillati</taxon>
        <taxon>Bacillota</taxon>
        <taxon>Bacilli</taxon>
        <taxon>Bacillales</taxon>
        <taxon>Caryophanaceae</taxon>
        <taxon>Solibacillus</taxon>
    </lineage>
</organism>
<dbReference type="Pfam" id="PF10009">
    <property type="entry name" value="DUF2252"/>
    <property type="match status" value="1"/>
</dbReference>
<dbReference type="PANTHER" id="PTHR39441">
    <property type="entry name" value="DUF2252 DOMAIN-CONTAINING PROTEIN"/>
    <property type="match status" value="1"/>
</dbReference>
<accession>A0ABS9UEM1</accession>
<gene>
    <name evidence="1" type="ORF">LZ480_11795</name>
</gene>
<reference evidence="1 2" key="1">
    <citation type="submission" date="2022-03" db="EMBL/GenBank/DDBJ databases">
        <authorList>
            <person name="Jo J.-H."/>
            <person name="Im W.-T."/>
        </authorList>
    </citation>
    <scope>NUCLEOTIDE SEQUENCE [LARGE SCALE GENOMIC DNA]</scope>
    <source>
        <strain evidence="1 2">MA9</strain>
    </source>
</reference>
<keyword evidence="2" id="KW-1185">Reference proteome</keyword>
<evidence type="ECO:0000313" key="1">
    <source>
        <dbReference type="EMBL" id="MCH7322575.1"/>
    </source>
</evidence>
<dbReference type="PANTHER" id="PTHR39441:SF1">
    <property type="entry name" value="DUF2252 DOMAIN-CONTAINING PROTEIN"/>
    <property type="match status" value="1"/>
</dbReference>
<comment type="caution">
    <text evidence="1">The sequence shown here is derived from an EMBL/GenBank/DDBJ whole genome shotgun (WGS) entry which is preliminary data.</text>
</comment>
<dbReference type="EMBL" id="JAKZFC010000004">
    <property type="protein sequence ID" value="MCH7322575.1"/>
    <property type="molecule type" value="Genomic_DNA"/>
</dbReference>
<sequence length="440" mass="51804">MTQQLFDSVQNTRILLRKEQIQTIFEQFDHHKLHLTPEQRIEKYKKMADSPFRYFRGSAYLFYYDTTNSPSPFHTPEDRPTWIMGDMHMDNFGAFQNENGDIVFDVNDFDEGYVGSFLYDVLRMSISIGLYLEEQQLDESTQQQAIERFLQAYIKQLKRFQSKKDDALSFVFTQQKTKGPIKRVLKKLEKRQREALIDDITEINANGERVFIWNDEIQPIDNALFAKIVALVPNYHVKDIAIKYGSGTASIGLERYYLLVNSHQDALGGKDLVLEMKEVRSAIPAYFLPYNKPFWNHYVHQGARVVGTQKAMHHLQDPHLAYVTMNDKEYYIRERSPYKRKVKPKNYRTLEDYYTTTEIMGKIAAKIHARADLDYSPVFTYHSEDEILKQLRGNEEIFIEAIILQAMRYKQIVNADYALFTDYLQHFEAQHMNSQLEKSI</sequence>
<proteinExistence type="predicted"/>
<evidence type="ECO:0000313" key="2">
    <source>
        <dbReference type="Proteomes" id="UP001316087"/>
    </source>
</evidence>